<evidence type="ECO:0000313" key="5">
    <source>
        <dbReference type="Proteomes" id="UP001273531"/>
    </source>
</evidence>
<keyword evidence="2" id="KW-0732">Signal</keyword>
<evidence type="ECO:0000313" key="4">
    <source>
        <dbReference type="EMBL" id="MDV3455732.1"/>
    </source>
</evidence>
<comment type="caution">
    <text evidence="4">The sequence shown here is derived from an EMBL/GenBank/DDBJ whole genome shotgun (WGS) entry which is preliminary data.</text>
</comment>
<dbReference type="Pfam" id="PF20434">
    <property type="entry name" value="BD-FAE"/>
    <property type="match status" value="1"/>
</dbReference>
<accession>A0ABU3Y2W0</accession>
<evidence type="ECO:0000256" key="2">
    <source>
        <dbReference type="SAM" id="SignalP"/>
    </source>
</evidence>
<feature type="domain" description="BD-FAE-like" evidence="3">
    <location>
        <begin position="83"/>
        <end position="267"/>
    </location>
</feature>
<evidence type="ECO:0000256" key="1">
    <source>
        <dbReference type="ARBA" id="ARBA00022801"/>
    </source>
</evidence>
<protein>
    <submittedName>
        <fullName evidence="4">Alpha/beta hydrolase</fullName>
    </submittedName>
</protein>
<keyword evidence="5" id="KW-1185">Reference proteome</keyword>
<dbReference type="SUPFAM" id="SSF53474">
    <property type="entry name" value="alpha/beta-Hydrolases"/>
    <property type="match status" value="1"/>
</dbReference>
<dbReference type="InterPro" id="IPR029058">
    <property type="entry name" value="AB_hydrolase_fold"/>
</dbReference>
<proteinExistence type="predicted"/>
<dbReference type="Proteomes" id="UP001273531">
    <property type="component" value="Unassembled WGS sequence"/>
</dbReference>
<dbReference type="RefSeq" id="WP_317224944.1">
    <property type="nucleotide sequence ID" value="NZ_JAWJEJ010000001.1"/>
</dbReference>
<feature type="chain" id="PRO_5045135873" evidence="2">
    <location>
        <begin position="23"/>
        <end position="318"/>
    </location>
</feature>
<dbReference type="PANTHER" id="PTHR48081:SF6">
    <property type="entry name" value="PEPTIDASE S9 PROLYL OLIGOPEPTIDASE CATALYTIC DOMAIN-CONTAINING PROTEIN"/>
    <property type="match status" value="1"/>
</dbReference>
<keyword evidence="1 4" id="KW-0378">Hydrolase</keyword>
<dbReference type="GO" id="GO:0016787">
    <property type="term" value="F:hydrolase activity"/>
    <property type="evidence" value="ECO:0007669"/>
    <property type="project" value="UniProtKB-KW"/>
</dbReference>
<dbReference type="InterPro" id="IPR049492">
    <property type="entry name" value="BD-FAE-like_dom"/>
</dbReference>
<feature type="signal peptide" evidence="2">
    <location>
        <begin position="1"/>
        <end position="22"/>
    </location>
</feature>
<reference evidence="4 5" key="1">
    <citation type="submission" date="2023-10" db="EMBL/GenBank/DDBJ databases">
        <title>Sphingomonas sp. HF-S4 16S ribosomal RNA gene Genome sequencing and assembly.</title>
        <authorList>
            <person name="Lee H."/>
        </authorList>
    </citation>
    <scope>NUCLEOTIDE SEQUENCE [LARGE SCALE GENOMIC DNA]</scope>
    <source>
        <strain evidence="4 5">HF-S4</strain>
    </source>
</reference>
<gene>
    <name evidence="4" type="ORF">RZN05_01955</name>
</gene>
<dbReference type="Gene3D" id="3.40.50.1820">
    <property type="entry name" value="alpha/beta hydrolase"/>
    <property type="match status" value="1"/>
</dbReference>
<dbReference type="InterPro" id="IPR050300">
    <property type="entry name" value="GDXG_lipolytic_enzyme"/>
</dbReference>
<dbReference type="PANTHER" id="PTHR48081">
    <property type="entry name" value="AB HYDROLASE SUPERFAMILY PROTEIN C4A8.06C"/>
    <property type="match status" value="1"/>
</dbReference>
<sequence>MIDRRTLLASSLAIGIAGTAHAGQVPERVNLWPGIPPGGEGLAVRDEVVLRNPKGGDPEDIAWPHIATPAMTVARPARPNGAAILILPGGGYTRIAVPRRPSNIAQMFAAQGITAFELLYRLPHDGWHGGPDTPLQDAQRAMRLIRAGAAKWGIDQARVAAIGFSAGGHLVGQLGQRFDRAVYKPVDAVDSQSARPIAVGMFFPVVSMLPPHAHAQSRRELLGASPSDELARAYSLERNVPRATPPTFVCHAADDKTVPVANSLAMFAGLQAAGVPSELMIAEKGGHGIRLIEPGGKPHVWFDVFTALAGRHGWLPAG</sequence>
<evidence type="ECO:0000259" key="3">
    <source>
        <dbReference type="Pfam" id="PF20434"/>
    </source>
</evidence>
<organism evidence="4 5">
    <name type="scientific">Sphingomonas agrestis</name>
    <dbReference type="NCBI Taxonomy" id="3080540"/>
    <lineage>
        <taxon>Bacteria</taxon>
        <taxon>Pseudomonadati</taxon>
        <taxon>Pseudomonadota</taxon>
        <taxon>Alphaproteobacteria</taxon>
        <taxon>Sphingomonadales</taxon>
        <taxon>Sphingomonadaceae</taxon>
        <taxon>Sphingomonas</taxon>
    </lineage>
</organism>
<name>A0ABU3Y2W0_9SPHN</name>
<dbReference type="EMBL" id="JAWJEJ010000001">
    <property type="protein sequence ID" value="MDV3455732.1"/>
    <property type="molecule type" value="Genomic_DNA"/>
</dbReference>